<dbReference type="AlphaFoldDB" id="A0A9D9DJZ5"/>
<protein>
    <submittedName>
        <fullName evidence="3">PCMD domain-containing protein</fullName>
    </submittedName>
</protein>
<feature type="chain" id="PRO_5039402764" evidence="1">
    <location>
        <begin position="24"/>
        <end position="322"/>
    </location>
</feature>
<evidence type="ECO:0000259" key="2">
    <source>
        <dbReference type="Pfam" id="PF13201"/>
    </source>
</evidence>
<gene>
    <name evidence="3" type="ORF">IAC68_03780</name>
</gene>
<reference evidence="3" key="1">
    <citation type="submission" date="2020-10" db="EMBL/GenBank/DDBJ databases">
        <authorList>
            <person name="Gilroy R."/>
        </authorList>
    </citation>
    <scope>NUCLEOTIDE SEQUENCE</scope>
    <source>
        <strain evidence="3">15467</strain>
    </source>
</reference>
<keyword evidence="1" id="KW-0732">Signal</keyword>
<proteinExistence type="predicted"/>
<feature type="domain" description="Putative carbohydrate metabolism" evidence="2">
    <location>
        <begin position="76"/>
        <end position="321"/>
    </location>
</feature>
<comment type="caution">
    <text evidence="3">The sequence shown here is derived from an EMBL/GenBank/DDBJ whole genome shotgun (WGS) entry which is preliminary data.</text>
</comment>
<sequence length="322" mass="36705">MIVKIKYFMFTIVLTLLSLSAYGQCSNARLIEEWGNFDNWIVREIKESGIIGGNIRHLYETAKGDTIKGEIPYVNPDGCVWSNSNVLAIVKGVTKTSCSVYPEKRDNGYCVRLETRLERIKVIGLINLNVIASGTVFLGQMLEPIRNTKNPQSKLDVGIPFTDKPKGIKFDYKVIVGHDRMKATGFGAPKELHDNDYADCVVMLQKRWEDQEGNVYSKRIGTAYHRFTQTDTTWNNGYFLPIHYGDITKEPYYKDFMGLIPFELSNYTINSKGESVPIREIEWGAPDDTPTHIIMRFSSSHGEAYEGDPANRFWVDNIKIVY</sequence>
<evidence type="ECO:0000313" key="3">
    <source>
        <dbReference type="EMBL" id="MBO8429039.1"/>
    </source>
</evidence>
<dbReference type="InterPro" id="IPR025112">
    <property type="entry name" value="PCMD"/>
</dbReference>
<evidence type="ECO:0000256" key="1">
    <source>
        <dbReference type="SAM" id="SignalP"/>
    </source>
</evidence>
<dbReference type="Gene3D" id="2.60.120.890">
    <property type="entry name" value="BT2081, beta-jelly-roll domain"/>
    <property type="match status" value="1"/>
</dbReference>
<dbReference type="EMBL" id="JADINB010000084">
    <property type="protein sequence ID" value="MBO8429039.1"/>
    <property type="molecule type" value="Genomic_DNA"/>
</dbReference>
<organism evidence="3 4">
    <name type="scientific">Candidatus Egerieousia excrementavium</name>
    <dbReference type="NCBI Taxonomy" id="2840778"/>
    <lineage>
        <taxon>Bacteria</taxon>
        <taxon>Pseudomonadati</taxon>
        <taxon>Bacteroidota</taxon>
        <taxon>Bacteroidia</taxon>
        <taxon>Bacteroidales</taxon>
        <taxon>Candidatus Egerieousia</taxon>
    </lineage>
</organism>
<reference evidence="3" key="2">
    <citation type="journal article" date="2021" name="PeerJ">
        <title>Extensive microbial diversity within the chicken gut microbiome revealed by metagenomics and culture.</title>
        <authorList>
            <person name="Gilroy R."/>
            <person name="Ravi A."/>
            <person name="Getino M."/>
            <person name="Pursley I."/>
            <person name="Horton D.L."/>
            <person name="Alikhan N.F."/>
            <person name="Baker D."/>
            <person name="Gharbi K."/>
            <person name="Hall N."/>
            <person name="Watson M."/>
            <person name="Adriaenssens E.M."/>
            <person name="Foster-Nyarko E."/>
            <person name="Jarju S."/>
            <person name="Secka A."/>
            <person name="Antonio M."/>
            <person name="Oren A."/>
            <person name="Chaudhuri R.R."/>
            <person name="La Ragione R."/>
            <person name="Hildebrand F."/>
            <person name="Pallen M.J."/>
        </authorList>
    </citation>
    <scope>NUCLEOTIDE SEQUENCE</scope>
    <source>
        <strain evidence="3">15467</strain>
    </source>
</reference>
<name>A0A9D9DJZ5_9BACT</name>
<accession>A0A9D9DJZ5</accession>
<dbReference type="Proteomes" id="UP000823635">
    <property type="component" value="Unassembled WGS sequence"/>
</dbReference>
<dbReference type="InterPro" id="IPR038653">
    <property type="entry name" value="Put_CMD_sf"/>
</dbReference>
<feature type="signal peptide" evidence="1">
    <location>
        <begin position="1"/>
        <end position="23"/>
    </location>
</feature>
<dbReference type="Pfam" id="PF13201">
    <property type="entry name" value="PCMD"/>
    <property type="match status" value="1"/>
</dbReference>
<evidence type="ECO:0000313" key="4">
    <source>
        <dbReference type="Proteomes" id="UP000823635"/>
    </source>
</evidence>